<keyword evidence="3 4" id="KW-0342">GTP-binding</keyword>
<dbReference type="SUPFAM" id="SSF52540">
    <property type="entry name" value="P-loop containing nucleoside triphosphate hydrolases"/>
    <property type="match status" value="1"/>
</dbReference>
<dbReference type="InterPro" id="IPR025662">
    <property type="entry name" value="Sigma_54_int_dom_ATP-bd_1"/>
</dbReference>
<proteinExistence type="inferred from homology"/>
<dbReference type="Proteomes" id="UP000478008">
    <property type="component" value="Unassembled WGS sequence"/>
</dbReference>
<accession>A0A7D9GXQ7</accession>
<evidence type="ECO:0000313" key="8">
    <source>
        <dbReference type="EMBL" id="VUG16460.1"/>
    </source>
</evidence>
<evidence type="ECO:0000313" key="10">
    <source>
        <dbReference type="Proteomes" id="UP000568158"/>
    </source>
</evidence>
<comment type="similarity">
    <text evidence="4">Belongs to the TRAFAC class TrmE-Era-EngA-EngB-Septin-like GTPase superfamily. Septin GTPase family.</text>
</comment>
<keyword evidence="2 4" id="KW-0547">Nucleotide-binding</keyword>
<gene>
    <name evidence="8" type="ORF">DEBR0S1_17348G</name>
    <name evidence="7" type="ORF">HII12_004201</name>
</gene>
<dbReference type="CDD" id="cd01850">
    <property type="entry name" value="CDC_Septin"/>
    <property type="match status" value="1"/>
</dbReference>
<sequence>MVKSPIGFVATGSSETQKVEINMTGITEKPVVSIPESGLGLYTTAATAGTAVFSAARTIDSGESSEDFQYHYNLGSALEGTKNESVGLGCLPIQKKLQAFRKGATFTILLAGESGVGKTSFINTLFDSELIPLATESPASNFTNKELVDLSMSEDTFEKKTTKIKPYRMDLVENGFTMRCSVIDTPGFGDYINNKYCWYPITRYIDEQYRRLAYQENQPNRVNLVHNEVHVCLYFIKPTGKTLTTLDLEAMRNLASRVNLIPIIAKADAFSREELASFKLTVQQAFKQNGIEICQFIKDSKKAANVIQQMPLTIINSNGMFKNSNGKLVRGREYPWGLAEVENPDHCEFLKLREFLLGTHMGDLIISTEEYYENYRRDFMKFRLSLTVQRVLAQTELESLGLHIDANYENKEADLTSARTKRSWKSATLREAKDVQAHISPESLNRLTETQDSITILKLIDKISLTETEKELVLLNPAYMDMEQFVKQKFTADVKKENQRFKSWKRTLFERQDKFNQDIDQLHQRVKALQLEILKYTEQVK</sequence>
<dbReference type="GO" id="GO:0032156">
    <property type="term" value="C:septin cytoskeleton"/>
    <property type="evidence" value="ECO:0007669"/>
    <property type="project" value="UniProtKB-ARBA"/>
</dbReference>
<feature type="domain" description="Septin-type G" evidence="6">
    <location>
        <begin position="102"/>
        <end position="382"/>
    </location>
</feature>
<dbReference type="GO" id="GO:0005525">
    <property type="term" value="F:GTP binding"/>
    <property type="evidence" value="ECO:0007669"/>
    <property type="project" value="UniProtKB-KW"/>
</dbReference>
<dbReference type="PROSITE" id="PS00675">
    <property type="entry name" value="SIGMA54_INTERACT_1"/>
    <property type="match status" value="1"/>
</dbReference>
<reference evidence="8 9" key="1">
    <citation type="submission" date="2019-07" db="EMBL/GenBank/DDBJ databases">
        <authorList>
            <person name="Friedrich A."/>
            <person name="Schacherer J."/>
        </authorList>
    </citation>
    <scope>NUCLEOTIDE SEQUENCE [LARGE SCALE GENOMIC DNA]</scope>
</reference>
<comment type="subcellular location">
    <subcellularLocation>
        <location evidence="1">Bud neck</location>
    </subcellularLocation>
</comment>
<dbReference type="InterPro" id="IPR016491">
    <property type="entry name" value="Septin"/>
</dbReference>
<reference evidence="7 10" key="2">
    <citation type="journal article" date="2020" name="Appl. Microbiol. Biotechnol.">
        <title>Targeted gene deletion in Brettanomyces bruxellensis with an expression-free CRISPR-Cas9 system.</title>
        <authorList>
            <person name="Varela C."/>
            <person name="Bartel C."/>
            <person name="Onetto C."/>
            <person name="Borneman A."/>
        </authorList>
    </citation>
    <scope>NUCLEOTIDE SEQUENCE [LARGE SCALE GENOMIC DNA]</scope>
    <source>
        <strain evidence="7 10">AWRI1613</strain>
    </source>
</reference>
<evidence type="ECO:0000259" key="6">
    <source>
        <dbReference type="PROSITE" id="PS51719"/>
    </source>
</evidence>
<dbReference type="InterPro" id="IPR027417">
    <property type="entry name" value="P-loop_NTPase"/>
</dbReference>
<dbReference type="PROSITE" id="PS51719">
    <property type="entry name" value="G_SEPTIN"/>
    <property type="match status" value="1"/>
</dbReference>
<evidence type="ECO:0000256" key="3">
    <source>
        <dbReference type="ARBA" id="ARBA00023134"/>
    </source>
</evidence>
<dbReference type="Pfam" id="PF00735">
    <property type="entry name" value="Septin"/>
    <property type="match status" value="1"/>
</dbReference>
<dbReference type="PANTHER" id="PTHR18884">
    <property type="entry name" value="SEPTIN"/>
    <property type="match status" value="1"/>
</dbReference>
<protein>
    <submittedName>
        <fullName evidence="8">DEBR0S1_17348g1_1</fullName>
    </submittedName>
</protein>
<dbReference type="AlphaFoldDB" id="A0A7D9GXQ7"/>
<dbReference type="Proteomes" id="UP000568158">
    <property type="component" value="Unassembled WGS sequence"/>
</dbReference>
<keyword evidence="9" id="KW-1185">Reference proteome</keyword>
<dbReference type="PIRSF" id="PIRSF006698">
    <property type="entry name" value="Septin"/>
    <property type="match status" value="1"/>
</dbReference>
<name>A0A7D9GXQ7_DEKBR</name>
<organism evidence="8 9">
    <name type="scientific">Dekkera bruxellensis</name>
    <name type="common">Brettanomyces custersii</name>
    <dbReference type="NCBI Taxonomy" id="5007"/>
    <lineage>
        <taxon>Eukaryota</taxon>
        <taxon>Fungi</taxon>
        <taxon>Dikarya</taxon>
        <taxon>Ascomycota</taxon>
        <taxon>Saccharomycotina</taxon>
        <taxon>Pichiomycetes</taxon>
        <taxon>Pichiales</taxon>
        <taxon>Pichiaceae</taxon>
        <taxon>Brettanomyces</taxon>
    </lineage>
</organism>
<evidence type="ECO:0000256" key="4">
    <source>
        <dbReference type="RuleBase" id="RU004560"/>
    </source>
</evidence>
<dbReference type="EMBL" id="CABFWN010000001">
    <property type="protein sequence ID" value="VUG16460.1"/>
    <property type="molecule type" value="Genomic_DNA"/>
</dbReference>
<keyword evidence="5" id="KW-0175">Coiled coil</keyword>
<evidence type="ECO:0000313" key="9">
    <source>
        <dbReference type="Proteomes" id="UP000478008"/>
    </source>
</evidence>
<evidence type="ECO:0000256" key="1">
    <source>
        <dbReference type="ARBA" id="ARBA00004266"/>
    </source>
</evidence>
<evidence type="ECO:0000313" key="7">
    <source>
        <dbReference type="EMBL" id="KAF6008452.1"/>
    </source>
</evidence>
<feature type="coiled-coil region" evidence="5">
    <location>
        <begin position="512"/>
        <end position="539"/>
    </location>
</feature>
<dbReference type="EMBL" id="JABCYN010000036">
    <property type="protein sequence ID" value="KAF6008452.1"/>
    <property type="molecule type" value="Genomic_DNA"/>
</dbReference>
<dbReference type="Gene3D" id="3.40.50.300">
    <property type="entry name" value="P-loop containing nucleotide triphosphate hydrolases"/>
    <property type="match status" value="1"/>
</dbReference>
<dbReference type="InterPro" id="IPR030379">
    <property type="entry name" value="G_SEPTIN_dom"/>
</dbReference>
<dbReference type="GO" id="GO:0005938">
    <property type="term" value="C:cell cortex"/>
    <property type="evidence" value="ECO:0007669"/>
    <property type="project" value="UniProtKB-ARBA"/>
</dbReference>
<dbReference type="GO" id="GO:0005935">
    <property type="term" value="C:cellular bud neck"/>
    <property type="evidence" value="ECO:0007669"/>
    <property type="project" value="UniProtKB-SubCell"/>
</dbReference>
<evidence type="ECO:0000256" key="5">
    <source>
        <dbReference type="SAM" id="Coils"/>
    </source>
</evidence>
<evidence type="ECO:0000256" key="2">
    <source>
        <dbReference type="ARBA" id="ARBA00022741"/>
    </source>
</evidence>